<reference evidence="10 11" key="1">
    <citation type="submission" date="2020-08" db="EMBL/GenBank/DDBJ databases">
        <title>Bridging the membrane lipid divide: bacteria of the FCB group superphylum have the potential to synthesize archaeal ether lipids.</title>
        <authorList>
            <person name="Villanueva L."/>
            <person name="Von Meijenfeldt F.A.B."/>
            <person name="Westbye A.B."/>
            <person name="Yadav S."/>
            <person name="Hopmans E.C."/>
            <person name="Dutilh B.E."/>
            <person name="Sinninghe Damste J.S."/>
        </authorList>
    </citation>
    <scope>NUCLEOTIDE SEQUENCE [LARGE SCALE GENOMIC DNA]</scope>
    <source>
        <strain evidence="10">NIOZ-UU36</strain>
    </source>
</reference>
<dbReference type="GO" id="GO:0004181">
    <property type="term" value="F:metallocarboxypeptidase activity"/>
    <property type="evidence" value="ECO:0007669"/>
    <property type="project" value="InterPro"/>
</dbReference>
<dbReference type="PANTHER" id="PTHR11705">
    <property type="entry name" value="PROTEASE FAMILY M14 CARBOXYPEPTIDASE A,B"/>
    <property type="match status" value="1"/>
</dbReference>
<sequence length="335" mass="36696">MAPKRKRTSIFLIGIWSLNIFGAIGLAGIFFFNQAENPFLPPPSPANVEIVNSPPPQAAALPASTSVQPPTIYFLPTITPNPRSTLIAAVTPTAFEFLVDTSKKQAAAIGYSVLGRPLEVFRFGNGPSERLIVAGIHGGNEWNTIALADELIAHLEEHPESVPENVSLYILRSLNPDGEARAHGYEGRANENGVDLNHNWPYHWKAEWDRKGCWKYLPLTAGTHPASEPETIALMNFISLHDFDALISYHSAALGIFAGGLPPFAPSERLAKSLSNISPYTYPPIDTGCDYSGNLADWVSSVKGIPSVDIELLTHEYTDFDVNLRVLKVFLNWQP</sequence>
<evidence type="ECO:0000256" key="8">
    <source>
        <dbReference type="SAM" id="Phobius"/>
    </source>
</evidence>
<dbReference type="Pfam" id="PF00246">
    <property type="entry name" value="Peptidase_M14"/>
    <property type="match status" value="1"/>
</dbReference>
<gene>
    <name evidence="10" type="ORF">H8E29_08400</name>
</gene>
<name>A0A8J6NIZ2_9CHLR</name>
<comment type="cofactor">
    <cofactor evidence="1">
        <name>Zn(2+)</name>
        <dbReference type="ChEBI" id="CHEBI:29105"/>
    </cofactor>
</comment>
<dbReference type="EMBL" id="JACNJN010000098">
    <property type="protein sequence ID" value="MBC8335270.1"/>
    <property type="molecule type" value="Genomic_DNA"/>
</dbReference>
<keyword evidence="8" id="KW-0472">Membrane</keyword>
<dbReference type="SUPFAM" id="SSF53187">
    <property type="entry name" value="Zn-dependent exopeptidases"/>
    <property type="match status" value="1"/>
</dbReference>
<comment type="similarity">
    <text evidence="2 7">Belongs to the peptidase M14 family.</text>
</comment>
<dbReference type="PROSITE" id="PS52035">
    <property type="entry name" value="PEPTIDASE_M14"/>
    <property type="match status" value="1"/>
</dbReference>
<evidence type="ECO:0000256" key="3">
    <source>
        <dbReference type="ARBA" id="ARBA00022670"/>
    </source>
</evidence>
<accession>A0A8J6NIZ2</accession>
<dbReference type="GO" id="GO:0005615">
    <property type="term" value="C:extracellular space"/>
    <property type="evidence" value="ECO:0007669"/>
    <property type="project" value="TreeGrafter"/>
</dbReference>
<organism evidence="10 11">
    <name type="scientific">Candidatus Desulfolinea nitratireducens</name>
    <dbReference type="NCBI Taxonomy" id="2841698"/>
    <lineage>
        <taxon>Bacteria</taxon>
        <taxon>Bacillati</taxon>
        <taxon>Chloroflexota</taxon>
        <taxon>Anaerolineae</taxon>
        <taxon>Anaerolineales</taxon>
        <taxon>Anaerolineales incertae sedis</taxon>
        <taxon>Candidatus Desulfolinea</taxon>
    </lineage>
</organism>
<evidence type="ECO:0000256" key="4">
    <source>
        <dbReference type="ARBA" id="ARBA00022801"/>
    </source>
</evidence>
<dbReference type="GO" id="GO:0008270">
    <property type="term" value="F:zinc ion binding"/>
    <property type="evidence" value="ECO:0007669"/>
    <property type="project" value="InterPro"/>
</dbReference>
<evidence type="ECO:0000313" key="10">
    <source>
        <dbReference type="EMBL" id="MBC8335270.1"/>
    </source>
</evidence>
<evidence type="ECO:0000256" key="2">
    <source>
        <dbReference type="ARBA" id="ARBA00005988"/>
    </source>
</evidence>
<evidence type="ECO:0000256" key="5">
    <source>
        <dbReference type="ARBA" id="ARBA00022833"/>
    </source>
</evidence>
<keyword evidence="4" id="KW-0378">Hydrolase</keyword>
<keyword evidence="3" id="KW-0645">Protease</keyword>
<dbReference type="CDD" id="cd00596">
    <property type="entry name" value="Peptidase_M14_like"/>
    <property type="match status" value="1"/>
</dbReference>
<comment type="caution">
    <text evidence="7">Lacks conserved residue(s) required for the propagation of feature annotation.</text>
</comment>
<comment type="caution">
    <text evidence="10">The sequence shown here is derived from an EMBL/GenBank/DDBJ whole genome shotgun (WGS) entry which is preliminary data.</text>
</comment>
<feature type="domain" description="Peptidase M14" evidence="9">
    <location>
        <begin position="79"/>
        <end position="335"/>
    </location>
</feature>
<keyword evidence="8" id="KW-0812">Transmembrane</keyword>
<feature type="transmembrane region" description="Helical" evidence="8">
    <location>
        <begin position="12"/>
        <end position="32"/>
    </location>
</feature>
<evidence type="ECO:0000256" key="7">
    <source>
        <dbReference type="PROSITE-ProRule" id="PRU01379"/>
    </source>
</evidence>
<dbReference type="PANTHER" id="PTHR11705:SF143">
    <property type="entry name" value="SLL0236 PROTEIN"/>
    <property type="match status" value="1"/>
</dbReference>
<keyword evidence="6" id="KW-0482">Metalloprotease</keyword>
<dbReference type="InterPro" id="IPR000834">
    <property type="entry name" value="Peptidase_M14"/>
</dbReference>
<dbReference type="GO" id="GO:0006508">
    <property type="term" value="P:proteolysis"/>
    <property type="evidence" value="ECO:0007669"/>
    <property type="project" value="UniProtKB-KW"/>
</dbReference>
<evidence type="ECO:0000259" key="9">
    <source>
        <dbReference type="PROSITE" id="PS52035"/>
    </source>
</evidence>
<dbReference type="AlphaFoldDB" id="A0A8J6NIZ2"/>
<evidence type="ECO:0000256" key="6">
    <source>
        <dbReference type="ARBA" id="ARBA00023049"/>
    </source>
</evidence>
<dbReference type="Gene3D" id="3.40.630.10">
    <property type="entry name" value="Zn peptidases"/>
    <property type="match status" value="1"/>
</dbReference>
<keyword evidence="5" id="KW-0862">Zinc</keyword>
<evidence type="ECO:0000256" key="1">
    <source>
        <dbReference type="ARBA" id="ARBA00001947"/>
    </source>
</evidence>
<evidence type="ECO:0000313" key="11">
    <source>
        <dbReference type="Proteomes" id="UP000614469"/>
    </source>
</evidence>
<dbReference type="SMART" id="SM00631">
    <property type="entry name" value="Zn_pept"/>
    <property type="match status" value="1"/>
</dbReference>
<dbReference type="Proteomes" id="UP000614469">
    <property type="component" value="Unassembled WGS sequence"/>
</dbReference>
<keyword evidence="8" id="KW-1133">Transmembrane helix</keyword>
<protein>
    <recommendedName>
        <fullName evidence="9">Peptidase M14 domain-containing protein</fullName>
    </recommendedName>
</protein>
<proteinExistence type="inferred from homology"/>